<dbReference type="Proteomes" id="UP000092627">
    <property type="component" value="Unassembled WGS sequence"/>
</dbReference>
<protein>
    <recommendedName>
        <fullName evidence="3">High-affinity zinc uptake system protein ZnuA</fullName>
    </recommendedName>
</protein>
<dbReference type="GO" id="GO:0006829">
    <property type="term" value="P:zinc ion transport"/>
    <property type="evidence" value="ECO:0007669"/>
    <property type="project" value="UniProtKB-KW"/>
</dbReference>
<dbReference type="GO" id="GO:0046872">
    <property type="term" value="F:metal ion binding"/>
    <property type="evidence" value="ECO:0007669"/>
    <property type="project" value="UniProtKB-KW"/>
</dbReference>
<accession>A0A1A8TI14</accession>
<evidence type="ECO:0000256" key="3">
    <source>
        <dbReference type="ARBA" id="ARBA00015915"/>
    </source>
</evidence>
<evidence type="ECO:0000256" key="13">
    <source>
        <dbReference type="SAM" id="MobiDB-lite"/>
    </source>
</evidence>
<dbReference type="Gene3D" id="3.40.50.1980">
    <property type="entry name" value="Nitrogenase molybdenum iron protein domain"/>
    <property type="match status" value="3"/>
</dbReference>
<keyword evidence="11" id="KW-1015">Disulfide bond</keyword>
<feature type="region of interest" description="Disordered" evidence="13">
    <location>
        <begin position="114"/>
        <end position="229"/>
    </location>
</feature>
<evidence type="ECO:0000256" key="4">
    <source>
        <dbReference type="ARBA" id="ARBA00022448"/>
    </source>
</evidence>
<dbReference type="Pfam" id="PF01297">
    <property type="entry name" value="ZnuA"/>
    <property type="match status" value="1"/>
</dbReference>
<keyword evidence="4" id="KW-0813">Transport</keyword>
<keyword evidence="16" id="KW-1185">Reference proteome</keyword>
<dbReference type="PANTHER" id="PTHR42953">
    <property type="entry name" value="HIGH-AFFINITY ZINC UPTAKE SYSTEM PROTEIN ZNUA-RELATED"/>
    <property type="match status" value="1"/>
</dbReference>
<dbReference type="AlphaFoldDB" id="A0A1A8TI14"/>
<evidence type="ECO:0000256" key="11">
    <source>
        <dbReference type="ARBA" id="ARBA00023157"/>
    </source>
</evidence>
<keyword evidence="8" id="KW-0862">Zinc</keyword>
<sequence>MLKYALPASLLLSVSAFAQTHVVTSIKPVSMVVSAIGGDQVEVEQLVNNQASPHDFAMRPSDLRKLDQADLVVWVGESLETFLEKPLANLSGKKDIEWMALSGTYLREFGDTKEEHHHDEHDEHDEEHGEHQGHDHDEHHEEHGEHQGHDHDEHHEEHGEHKGHDHDEHHEEHGEHKGHDHDEHHEEHGEHKDHDHDEHQGHEEHDEHQGHDEHGHEGHDHSGTDPHVWLDPVNAKVLAYEVMEQLSKLDPEHKQTFSDNYHTFIRMLDAADHNVQAALEPVKDVPYFVFHEAYGYFENHYKLNNKGAITLSPERKPGAKTVANIRTEIEENKVACVFSEPQFSPAIVKTLVGGTSVKTAVLDPLGVSLELSNDSYPAFLEALAGQYATCLK</sequence>
<evidence type="ECO:0000256" key="9">
    <source>
        <dbReference type="ARBA" id="ARBA00022906"/>
    </source>
</evidence>
<proteinExistence type="inferred from homology"/>
<keyword evidence="5" id="KW-0479">Metal-binding</keyword>
<evidence type="ECO:0000256" key="12">
    <source>
        <dbReference type="ARBA" id="ARBA00045516"/>
    </source>
</evidence>
<evidence type="ECO:0000256" key="1">
    <source>
        <dbReference type="ARBA" id="ARBA00004418"/>
    </source>
</evidence>
<evidence type="ECO:0000313" key="15">
    <source>
        <dbReference type="EMBL" id="SBS32374.1"/>
    </source>
</evidence>
<comment type="similarity">
    <text evidence="2">Belongs to the bacterial solute-binding protein 9 family.</text>
</comment>
<dbReference type="InterPro" id="IPR006127">
    <property type="entry name" value="ZnuA-like"/>
</dbReference>
<feature type="signal peptide" evidence="14">
    <location>
        <begin position="1"/>
        <end position="18"/>
    </location>
</feature>
<dbReference type="GO" id="GO:0042597">
    <property type="term" value="C:periplasmic space"/>
    <property type="evidence" value="ECO:0007669"/>
    <property type="project" value="UniProtKB-SubCell"/>
</dbReference>
<feature type="compositionally biased region" description="Basic and acidic residues" evidence="13">
    <location>
        <begin position="114"/>
        <end position="224"/>
    </location>
</feature>
<dbReference type="CDD" id="cd01019">
    <property type="entry name" value="ZnuA"/>
    <property type="match status" value="1"/>
</dbReference>
<dbReference type="InterPro" id="IPR050492">
    <property type="entry name" value="Bact_metal-bind_prot9"/>
</dbReference>
<keyword evidence="9" id="KW-0864">Zinc transport</keyword>
<evidence type="ECO:0000256" key="7">
    <source>
        <dbReference type="ARBA" id="ARBA00022764"/>
    </source>
</evidence>
<organism evidence="15 16">
    <name type="scientific">Marinomonas aquimarina</name>
    <dbReference type="NCBI Taxonomy" id="295068"/>
    <lineage>
        <taxon>Bacteria</taxon>
        <taxon>Pseudomonadati</taxon>
        <taxon>Pseudomonadota</taxon>
        <taxon>Gammaproteobacteria</taxon>
        <taxon>Oceanospirillales</taxon>
        <taxon>Oceanospirillaceae</taxon>
        <taxon>Marinomonas</taxon>
    </lineage>
</organism>
<reference evidence="15 16" key="1">
    <citation type="submission" date="2016-06" db="EMBL/GenBank/DDBJ databases">
        <authorList>
            <person name="Kjaerup R.B."/>
            <person name="Dalgaard T.S."/>
            <person name="Juul-Madsen H.R."/>
        </authorList>
    </citation>
    <scope>NUCLEOTIDE SEQUENCE [LARGE SCALE GENOMIC DNA]</scope>
    <source>
        <strain evidence="15 16">CECT 5080</strain>
    </source>
</reference>
<evidence type="ECO:0000256" key="8">
    <source>
        <dbReference type="ARBA" id="ARBA00022833"/>
    </source>
</evidence>
<evidence type="ECO:0000313" key="16">
    <source>
        <dbReference type="Proteomes" id="UP000092627"/>
    </source>
</evidence>
<evidence type="ECO:0000256" key="6">
    <source>
        <dbReference type="ARBA" id="ARBA00022729"/>
    </source>
</evidence>
<keyword evidence="6 14" id="KW-0732">Signal</keyword>
<evidence type="ECO:0000256" key="10">
    <source>
        <dbReference type="ARBA" id="ARBA00023065"/>
    </source>
</evidence>
<dbReference type="SUPFAM" id="SSF53807">
    <property type="entry name" value="Helical backbone' metal receptor"/>
    <property type="match status" value="1"/>
</dbReference>
<evidence type="ECO:0000256" key="2">
    <source>
        <dbReference type="ARBA" id="ARBA00011028"/>
    </source>
</evidence>
<dbReference type="EMBL" id="FLOC01000012">
    <property type="protein sequence ID" value="SBS32374.1"/>
    <property type="molecule type" value="Genomic_DNA"/>
</dbReference>
<keyword evidence="10" id="KW-0406">Ion transport</keyword>
<dbReference type="FunFam" id="3.40.50.1980:FF:000006">
    <property type="entry name" value="Zinc ABC transporter substrate-binding protein ZnuA"/>
    <property type="match status" value="1"/>
</dbReference>
<dbReference type="InterPro" id="IPR035520">
    <property type="entry name" value="ZnuA"/>
</dbReference>
<dbReference type="STRING" id="295068.MAQ5080_02247"/>
<evidence type="ECO:0000256" key="14">
    <source>
        <dbReference type="SAM" id="SignalP"/>
    </source>
</evidence>
<dbReference type="PANTHER" id="PTHR42953:SF3">
    <property type="entry name" value="HIGH-AFFINITY ZINC UPTAKE SYSTEM PROTEIN ZNUA"/>
    <property type="match status" value="1"/>
</dbReference>
<gene>
    <name evidence="15" type="primary">znuA</name>
    <name evidence="15" type="ORF">MAQ5080_02247</name>
</gene>
<comment type="function">
    <text evidence="12">Part of the ATP-binding cassette (ABC) transport system ZnuABC involved in zinc import. Binds zinc with high affinity and specificity and delivers it to the membrane permease for translocation into the cytoplasm.</text>
</comment>
<comment type="subcellular location">
    <subcellularLocation>
        <location evidence="1">Periplasm</location>
    </subcellularLocation>
</comment>
<keyword evidence="7" id="KW-0574">Periplasm</keyword>
<evidence type="ECO:0000256" key="5">
    <source>
        <dbReference type="ARBA" id="ARBA00022723"/>
    </source>
</evidence>
<feature type="chain" id="PRO_5008379043" description="High-affinity zinc uptake system protein ZnuA" evidence="14">
    <location>
        <begin position="19"/>
        <end position="392"/>
    </location>
</feature>
<name>A0A1A8TI14_9GAMM</name>